<feature type="topological domain" description="Extracellular" evidence="8">
    <location>
        <begin position="1"/>
        <end position="3"/>
    </location>
</feature>
<evidence type="ECO:0000256" key="8">
    <source>
        <dbReference type="HAMAP-Rule" id="MF_00728"/>
    </source>
</evidence>
<organism evidence="9 10">
    <name type="scientific">Sporolactobacillus spathodeae</name>
    <dbReference type="NCBI Taxonomy" id="1465502"/>
    <lineage>
        <taxon>Bacteria</taxon>
        <taxon>Bacillati</taxon>
        <taxon>Bacillota</taxon>
        <taxon>Bacilli</taxon>
        <taxon>Bacillales</taxon>
        <taxon>Sporolactobacillaceae</taxon>
        <taxon>Sporolactobacillus</taxon>
    </lineage>
</organism>
<reference evidence="9 10" key="1">
    <citation type="submission" date="2021-01" db="EMBL/GenBank/DDBJ databases">
        <title>Genomic Encyclopedia of Type Strains, Phase IV (KMG-IV): sequencing the most valuable type-strain genomes for metagenomic binning, comparative biology and taxonomic classification.</title>
        <authorList>
            <person name="Goeker M."/>
        </authorList>
    </citation>
    <scope>NUCLEOTIDE SEQUENCE [LARGE SCALE GENOMIC DNA]</scope>
    <source>
        <strain evidence="9 10">DSM 100968</strain>
    </source>
</reference>
<dbReference type="RefSeq" id="WP_205007426.1">
    <property type="nucleotide sequence ID" value="NZ_CBCRXA010000026.1"/>
</dbReference>
<evidence type="ECO:0000313" key="10">
    <source>
        <dbReference type="Proteomes" id="UP000823201"/>
    </source>
</evidence>
<dbReference type="Proteomes" id="UP000823201">
    <property type="component" value="Unassembled WGS sequence"/>
</dbReference>
<dbReference type="EMBL" id="JAFBEV010000026">
    <property type="protein sequence ID" value="MBM7658877.1"/>
    <property type="molecule type" value="Genomic_DNA"/>
</dbReference>
<feature type="coiled-coil region" evidence="8">
    <location>
        <begin position="384"/>
        <end position="411"/>
    </location>
</feature>
<comment type="subcellular location">
    <subcellularLocation>
        <location evidence="8">Cell membrane</location>
        <topology evidence="8">Single-pass membrane protein</topology>
    </subcellularLocation>
    <text evidence="8">Colocalized with FtsZ to the nascent septal site.</text>
</comment>
<accession>A0ABS2QAQ5</accession>
<keyword evidence="7 8" id="KW-0131">Cell cycle</keyword>
<evidence type="ECO:0000256" key="2">
    <source>
        <dbReference type="ARBA" id="ARBA00022692"/>
    </source>
</evidence>
<evidence type="ECO:0000256" key="7">
    <source>
        <dbReference type="ARBA" id="ARBA00023306"/>
    </source>
</evidence>
<evidence type="ECO:0000256" key="4">
    <source>
        <dbReference type="ARBA" id="ARBA00023054"/>
    </source>
</evidence>
<dbReference type="InterPro" id="IPR010379">
    <property type="entry name" value="EzrA"/>
</dbReference>
<name>A0ABS2QAQ5_9BACL</name>
<evidence type="ECO:0000256" key="1">
    <source>
        <dbReference type="ARBA" id="ARBA00022618"/>
    </source>
</evidence>
<keyword evidence="3 8" id="KW-1133">Transmembrane helix</keyword>
<comment type="function">
    <text evidence="8">Negative regulator of FtsZ ring formation; modulates the frequency and position of FtsZ ring formation. Inhibits FtsZ ring formation at polar sites. Interacts either with FtsZ or with one of its binding partners to promote depolymerization.</text>
</comment>
<dbReference type="HAMAP" id="MF_00728">
    <property type="entry name" value="EzrA"/>
    <property type="match status" value="1"/>
</dbReference>
<proteinExistence type="inferred from homology"/>
<gene>
    <name evidence="8" type="primary">ezrA</name>
    <name evidence="9" type="ORF">JOC27_002340</name>
</gene>
<comment type="similarity">
    <text evidence="8">Belongs to the EzrA family.</text>
</comment>
<keyword evidence="1 8" id="KW-0132">Cell division</keyword>
<keyword evidence="8" id="KW-1003">Cell membrane</keyword>
<keyword evidence="4 8" id="KW-0175">Coiled coil</keyword>
<keyword evidence="5 8" id="KW-0472">Membrane</keyword>
<evidence type="ECO:0000256" key="6">
    <source>
        <dbReference type="ARBA" id="ARBA00023210"/>
    </source>
</evidence>
<feature type="topological domain" description="Cytoplasmic" evidence="8">
    <location>
        <begin position="23"/>
        <end position="566"/>
    </location>
</feature>
<comment type="caution">
    <text evidence="9">The sequence shown here is derived from an EMBL/GenBank/DDBJ whole genome shotgun (WGS) entry which is preliminary data.</text>
</comment>
<keyword evidence="2 8" id="KW-0812">Transmembrane</keyword>
<sequence length="566" mass="65674">MLYVVIGLILAIILVIGYGAWMRKKSYSAIDHAEERRMELINRPVAQELAKIKKLKMAGDTEKNFEKWRSEWDKIVAAELPSIEKDLFKCEELTDKYHFKKAARRIKELHERMDEIGGQIDQIIVELNRVVDSERQNRDDIQTVKENYHTVKKTMLTQRNQFHETLPRLDQEVKAIDDAYKKFGSETENGNYIEARNCLLQVKKDLAIVMKQLSRIPSLYQDAKKSIPELMRELQKGKDEMEEKGYSLKYLQMDIQIEENEKHLQTILDSVARMELDEASEALTNIHEQIDFLFAQMEKEVLSRQELHQIAPEVEGNLERVGNQVKTLTNETETVKNSYHLDVTDLKTQLSIQKAFDKIQKDYSALDEIMKNSSQPFSTITDNLKKIREDMEHIESESKAFEAKIKALRKDELAARDTVQQMKHTLFEVRQLIQQSNLLGVPSAFAEALELAGRTLNEVNEKLDEMPLNMTEVRQTLTTAQNAVGGIHQTAAKLIETAEFAEEMIRYGNRYRTDSQEINKELNEAERLFRDFDYDAAAETAVRAIERKEPKILKRVNLYDEAKSQV</sequence>
<dbReference type="Pfam" id="PF06160">
    <property type="entry name" value="EzrA"/>
    <property type="match status" value="1"/>
</dbReference>
<evidence type="ECO:0000313" key="9">
    <source>
        <dbReference type="EMBL" id="MBM7658877.1"/>
    </source>
</evidence>
<keyword evidence="6 8" id="KW-0717">Septation</keyword>
<evidence type="ECO:0000256" key="5">
    <source>
        <dbReference type="ARBA" id="ARBA00023136"/>
    </source>
</evidence>
<evidence type="ECO:0000256" key="3">
    <source>
        <dbReference type="ARBA" id="ARBA00022989"/>
    </source>
</evidence>
<keyword evidence="10" id="KW-1185">Reference proteome</keyword>
<protein>
    <recommendedName>
        <fullName evidence="8">Septation ring formation regulator EzrA</fullName>
    </recommendedName>
</protein>